<dbReference type="PANTHER" id="PTHR34475:SF1">
    <property type="entry name" value="CYTOSKELETON PROTEIN RODZ"/>
    <property type="match status" value="1"/>
</dbReference>
<dbReference type="EMBL" id="CP048104">
    <property type="protein sequence ID" value="QKG84530.1"/>
    <property type="molecule type" value="Genomic_DNA"/>
</dbReference>
<feature type="compositionally biased region" description="Polar residues" evidence="1">
    <location>
        <begin position="82"/>
        <end position="93"/>
    </location>
</feature>
<evidence type="ECO:0000256" key="2">
    <source>
        <dbReference type="SAM" id="Phobius"/>
    </source>
</evidence>
<evidence type="ECO:0000313" key="4">
    <source>
        <dbReference type="EMBL" id="QKG84530.1"/>
    </source>
</evidence>
<accession>A0A7D4BJW5</accession>
<proteinExistence type="predicted"/>
<dbReference type="Proteomes" id="UP000503088">
    <property type="component" value="Chromosome"/>
</dbReference>
<sequence>MSNPIDLLRHKRERAGLTLEQVQEQIGVQAKYLQALEEGQWNQLPGKFYTRAFIKTYSQFLGVQVTPILQYYEQRVSEESGESMTEPETSSIPSRRQRMSRKKKKNAFQDLLNSIPLPHFFKPQKHLWLLLFSLVLLIPAVILFFSWGDSPESKAKEQKADAKENISGKNQEMDDESDVQLIKPSETNQFGDEYHISNAKEVVVIVEASAESSYRFRAGGPTEEITEEGTLQSGETKSFKHPKWISLTIGHPADVKLTVNGHVIDTSGESSEHAYQLRLKN</sequence>
<dbReference type="Pfam" id="PF13464">
    <property type="entry name" value="RodZ_C"/>
    <property type="match status" value="1"/>
</dbReference>
<feature type="region of interest" description="Disordered" evidence="1">
    <location>
        <begin position="156"/>
        <end position="178"/>
    </location>
</feature>
<protein>
    <submittedName>
        <fullName evidence="4">DUF4115 domain-containing protein</fullName>
    </submittedName>
</protein>
<name>A0A7D4BJW5_9BACL</name>
<dbReference type="InterPro" id="IPR010982">
    <property type="entry name" value="Lambda_DNA-bd_dom_sf"/>
</dbReference>
<dbReference type="CDD" id="cd00093">
    <property type="entry name" value="HTH_XRE"/>
    <property type="match status" value="1"/>
</dbReference>
<evidence type="ECO:0000256" key="1">
    <source>
        <dbReference type="SAM" id="MobiDB-lite"/>
    </source>
</evidence>
<keyword evidence="2" id="KW-0812">Transmembrane</keyword>
<dbReference type="PANTHER" id="PTHR34475">
    <property type="match status" value="1"/>
</dbReference>
<organism evidence="4 5">
    <name type="scientific">Kroppenstedtia pulmonis</name>
    <dbReference type="NCBI Taxonomy" id="1380685"/>
    <lineage>
        <taxon>Bacteria</taxon>
        <taxon>Bacillati</taxon>
        <taxon>Bacillota</taxon>
        <taxon>Bacilli</taxon>
        <taxon>Bacillales</taxon>
        <taxon>Thermoactinomycetaceae</taxon>
        <taxon>Kroppenstedtia</taxon>
    </lineage>
</organism>
<reference evidence="4 5" key="1">
    <citation type="submission" date="2020-01" db="EMBL/GenBank/DDBJ databases">
        <authorList>
            <person name="Gulvik C.A."/>
            <person name="Batra D.G."/>
        </authorList>
    </citation>
    <scope>NUCLEOTIDE SEQUENCE [LARGE SCALE GENOMIC DNA]</scope>
    <source>
        <strain evidence="4 5">W9323</strain>
    </source>
</reference>
<evidence type="ECO:0000259" key="3">
    <source>
        <dbReference type="PROSITE" id="PS50943"/>
    </source>
</evidence>
<dbReference type="Pfam" id="PF13413">
    <property type="entry name" value="HTH_25"/>
    <property type="match status" value="1"/>
</dbReference>
<dbReference type="InterPro" id="IPR025194">
    <property type="entry name" value="RodZ-like_C"/>
</dbReference>
<gene>
    <name evidence="4" type="ORF">GXN76_08605</name>
</gene>
<feature type="transmembrane region" description="Helical" evidence="2">
    <location>
        <begin position="127"/>
        <end position="147"/>
    </location>
</feature>
<dbReference type="Gene3D" id="1.10.260.40">
    <property type="entry name" value="lambda repressor-like DNA-binding domains"/>
    <property type="match status" value="1"/>
</dbReference>
<dbReference type="SUPFAM" id="SSF47413">
    <property type="entry name" value="lambda repressor-like DNA-binding domains"/>
    <property type="match status" value="1"/>
</dbReference>
<feature type="compositionally biased region" description="Basic and acidic residues" evidence="1">
    <location>
        <begin position="156"/>
        <end position="166"/>
    </location>
</feature>
<dbReference type="AlphaFoldDB" id="A0A7D4BJW5"/>
<dbReference type="KEGG" id="kpul:GXN76_08605"/>
<keyword evidence="5" id="KW-1185">Reference proteome</keyword>
<evidence type="ECO:0000313" key="5">
    <source>
        <dbReference type="Proteomes" id="UP000503088"/>
    </source>
</evidence>
<keyword evidence="2" id="KW-1133">Transmembrane helix</keyword>
<dbReference type="SMART" id="SM00530">
    <property type="entry name" value="HTH_XRE"/>
    <property type="match status" value="1"/>
</dbReference>
<keyword evidence="2" id="KW-0472">Membrane</keyword>
<dbReference type="RefSeq" id="WP_173222308.1">
    <property type="nucleotide sequence ID" value="NZ_CP048104.1"/>
</dbReference>
<dbReference type="PROSITE" id="PS50943">
    <property type="entry name" value="HTH_CROC1"/>
    <property type="match status" value="1"/>
</dbReference>
<dbReference type="InterPro" id="IPR050400">
    <property type="entry name" value="Bact_Cytoskel_RodZ"/>
</dbReference>
<dbReference type="InterPro" id="IPR001387">
    <property type="entry name" value="Cro/C1-type_HTH"/>
</dbReference>
<feature type="domain" description="HTH cro/C1-type" evidence="3">
    <location>
        <begin position="8"/>
        <end position="40"/>
    </location>
</feature>
<feature type="region of interest" description="Disordered" evidence="1">
    <location>
        <begin position="79"/>
        <end position="100"/>
    </location>
</feature>
<dbReference type="GO" id="GO:0003677">
    <property type="term" value="F:DNA binding"/>
    <property type="evidence" value="ECO:0007669"/>
    <property type="project" value="InterPro"/>
</dbReference>